<dbReference type="GO" id="GO:0003911">
    <property type="term" value="F:DNA ligase (NAD+) activity"/>
    <property type="evidence" value="ECO:0007669"/>
    <property type="project" value="InterPro"/>
</dbReference>
<evidence type="ECO:0000313" key="2">
    <source>
        <dbReference type="EMBL" id="AJG73890.1"/>
    </source>
</evidence>
<dbReference type="EMBL" id="VKQN01000001">
    <property type="protein sequence ID" value="MDR4174907.1"/>
    <property type="molecule type" value="Genomic_DNA"/>
</dbReference>
<dbReference type="KEGG" id="btw:BF38_5771"/>
<organism evidence="4 6">
    <name type="scientific">Bacillus thuringiensis</name>
    <dbReference type="NCBI Taxonomy" id="1428"/>
    <lineage>
        <taxon>Bacteria</taxon>
        <taxon>Bacillati</taxon>
        <taxon>Bacillota</taxon>
        <taxon>Bacilli</taxon>
        <taxon>Bacillales</taxon>
        <taxon>Bacillaceae</taxon>
        <taxon>Bacillus</taxon>
        <taxon>Bacillus cereus group</taxon>
    </lineage>
</organism>
<keyword evidence="4" id="KW-0614">Plasmid</keyword>
<dbReference type="RefSeq" id="WP_000033420.1">
    <property type="nucleotide sequence ID" value="NZ_CP009334.1"/>
</dbReference>
<reference evidence="2 5" key="1">
    <citation type="journal article" date="2015" name="Genome Announc.">
        <title>Complete genome sequences for 35 biothreat assay-relevant bacillus species.</title>
        <authorList>
            <person name="Johnson S.L."/>
            <person name="Daligault H.E."/>
            <person name="Davenport K.W."/>
            <person name="Jaissle J."/>
            <person name="Frey K.G."/>
            <person name="Ladner J.T."/>
            <person name="Broomall S.M."/>
            <person name="Bishop-Lilly K.A."/>
            <person name="Bruce D.C."/>
            <person name="Gibbons H.S."/>
            <person name="Coyne S.R."/>
            <person name="Lo C.C."/>
            <person name="Meincke L."/>
            <person name="Munk A.C."/>
            <person name="Koroleva G.I."/>
            <person name="Rosenzweig C.N."/>
            <person name="Palacios G.F."/>
            <person name="Redden C.L."/>
            <person name="Minogue T.D."/>
            <person name="Chain P.S."/>
        </authorList>
    </citation>
    <scope>NUCLEOTIDE SEQUENCE [LARGE SCALE GENOMIC DNA]</scope>
    <source>
        <strain evidence="2 5">HD1011</strain>
        <plasmid evidence="2 5">2</plasmid>
    </source>
</reference>
<accession>A0A0B5NBW3</accession>
<geneLocation type="plasmid" evidence="4 6">
    <name>unnamed3</name>
</geneLocation>
<dbReference type="EMBL" id="CP009334">
    <property type="protein sequence ID" value="AJG73890.1"/>
    <property type="molecule type" value="Genomic_DNA"/>
</dbReference>
<dbReference type="EMBL" id="CP053979">
    <property type="protein sequence ID" value="QKH22782.1"/>
    <property type="molecule type" value="Genomic_DNA"/>
</dbReference>
<dbReference type="AlphaFoldDB" id="A0A0B5NBW3"/>
<sequence length="490" mass="54845">MSKGIEFEIGSFLGEFDVTDYTMSQVEKLEDYIEQANTIANMKTGELLVVDAIYNEMVSILRQVKPDSHLLTELWETGDEDNVEGNQYTDLLVKNPMKSILTVKSFNSAEMGIFKSNYPEDEPVTLHGSLKENGWGIRIAYMDGEYVSATSRARASAGKDLTRQVGVVLEKKGLLTLEDVPDGLAEVRGELLLSFNNLDEARAYNPNIVSAFSGVASMARDSASEEENALLDFVAYTIIHEDLEFESKSEEYRYLKEYLGFEVPLNWTIEDVTIDELEEVLEDTLAEIEEEVFNEAEPYEYFTDGVVIQIDDYATFHALGDDGGKYNKGNIALKVGAWSQDNYYGYVQYIDFSKGKSKLSPVAILGTEPNQAVFEIDDEIYQGLDEVMEYHDIETLNFNLADCVKNYKDLGVGTASGNKVRRVPLYEVANMILLGITPNSILYFKYGGEAGVVPCREDGSLIKDIKGVNYIDGLFTEEDIIGSEEGEEWA</sequence>
<proteinExistence type="predicted"/>
<evidence type="ECO:0000259" key="1">
    <source>
        <dbReference type="Pfam" id="PF01653"/>
    </source>
</evidence>
<dbReference type="Proteomes" id="UP000031876">
    <property type="component" value="Plasmid 2"/>
</dbReference>
<protein>
    <submittedName>
        <fullName evidence="2 4">NAD-dependent DNA ligase</fullName>
    </submittedName>
</protein>
<dbReference type="Proteomes" id="UP000501107">
    <property type="component" value="Plasmid unnamed3"/>
</dbReference>
<dbReference type="Pfam" id="PF01653">
    <property type="entry name" value="DNA_ligase_aden"/>
    <property type="match status" value="1"/>
</dbReference>
<reference evidence="3" key="2">
    <citation type="submission" date="2019-07" db="EMBL/GenBank/DDBJ databases">
        <title>Phylogenomic Reclassification of ATCC Bacillus Strains and Various Taxa within the Genus Bacillus.</title>
        <authorList>
            <person name="Riojas M.A."/>
            <person name="Frank A.M."/>
            <person name="Fenn S.L."/>
            <person name="King S.P."/>
            <person name="Brower S.M."/>
            <person name="Hazbon M.H."/>
        </authorList>
    </citation>
    <scope>NUCLEOTIDE SEQUENCE</scope>
    <source>
        <strain evidence="3">ATCC 35646</strain>
    </source>
</reference>
<evidence type="ECO:0000313" key="5">
    <source>
        <dbReference type="Proteomes" id="UP000031876"/>
    </source>
</evidence>
<gene>
    <name evidence="2" type="ORF">BF38_5771</name>
    <name evidence="3" type="ORF">FO599_02010</name>
    <name evidence="4" type="ORF">FOC89_02005</name>
</gene>
<dbReference type="Proteomes" id="UP001181533">
    <property type="component" value="Unassembled WGS sequence"/>
</dbReference>
<geneLocation type="plasmid" evidence="2 5">
    <name>2</name>
</geneLocation>
<dbReference type="Gene3D" id="3.30.470.30">
    <property type="entry name" value="DNA ligase/mRNA capping enzyme"/>
    <property type="match status" value="1"/>
</dbReference>
<keyword evidence="4" id="KW-0436">Ligase</keyword>
<evidence type="ECO:0000313" key="6">
    <source>
        <dbReference type="Proteomes" id="UP000501107"/>
    </source>
</evidence>
<feature type="domain" description="NAD-dependent DNA ligase adenylation" evidence="1">
    <location>
        <begin position="104"/>
        <end position="320"/>
    </location>
</feature>
<dbReference type="SUPFAM" id="SSF56091">
    <property type="entry name" value="DNA ligase/mRNA capping enzyme, catalytic domain"/>
    <property type="match status" value="1"/>
</dbReference>
<dbReference type="InterPro" id="IPR013839">
    <property type="entry name" value="DNAligase_adenylation"/>
</dbReference>
<reference evidence="4 6" key="3">
    <citation type="submission" date="2020-05" db="EMBL/GenBank/DDBJ databases">
        <title>FDA dAtabase for Regulatory Grade micrObial Sequences (FDA-ARGOS): Supporting development and validation of Infectious Disease Dx tests.</title>
        <authorList>
            <person name="Nelson B."/>
            <person name="Plummer A."/>
            <person name="Tallon L."/>
            <person name="Sadzewicz L."/>
            <person name="Zhao X."/>
            <person name="Vavikolanu K."/>
            <person name="Mehta A."/>
            <person name="Aluvathingal J."/>
            <person name="Nadendla S."/>
            <person name="Myers T."/>
            <person name="Yan Y."/>
            <person name="Sichtig H."/>
        </authorList>
    </citation>
    <scope>NUCLEOTIDE SEQUENCE [LARGE SCALE GENOMIC DNA]</scope>
    <source>
        <strain evidence="4 6">FDAARGOS_795</strain>
        <plasmid evidence="4 6">unnamed3</plasmid>
    </source>
</reference>
<name>A0A0B5NBW3_BACTU</name>
<evidence type="ECO:0000313" key="4">
    <source>
        <dbReference type="EMBL" id="QKH22782.1"/>
    </source>
</evidence>
<evidence type="ECO:0000313" key="3">
    <source>
        <dbReference type="EMBL" id="MDR4174907.1"/>
    </source>
</evidence>